<evidence type="ECO:0000256" key="1">
    <source>
        <dbReference type="SAM" id="MobiDB-lite"/>
    </source>
</evidence>
<reference evidence="3" key="1">
    <citation type="submission" date="2021-06" db="EMBL/GenBank/DDBJ databases">
        <authorList>
            <person name="Kallberg Y."/>
            <person name="Tangrot J."/>
            <person name="Rosling A."/>
        </authorList>
    </citation>
    <scope>NUCLEOTIDE SEQUENCE</scope>
    <source>
        <strain evidence="3">BR232B</strain>
    </source>
</reference>
<sequence>PGEHKMNLILSASGTDGRNGRDGRNGSMGESKGDDGEDGGNATEPTKGNDGGGINSLIKFVSYFLRFKITSDTTTGLSVEFSGRYREVKHKFEEFNKTYICDIDSCFKLEARGGNGGIGGDGGDGGDGAWGTKGRNASEHYPATDGGQGGDGGDAGAGTSGGNGGNGGEITLRMLDTDAGLLMMFVETWIPKIVYSLDVSGGAGGIAGQHGVPGIGGEGGKGGSSYSWRETREHYDNNGQLVTTSINHHRNGGHDGTPGASGRRPNYHLHDGKPGNDGTIRFVIQDSVTKGSLVYDEIFNIHLEQVNVHSATGVFEPEAEIHIDSLTVHNESTMPTPRRDIRITIEDSVWILNKKEMDFTTLPHLIGPNAYKEIDCKKPFSFIIRKHAVDEPGPPFRASDELCLKANMTGLGKEFPTFNNRSHIINIQYPIEFTRVSHMNSMITGIETKVIWGVTNTSEVDFGTRSENGRCVRVRIRKKYGEISPSAIRFGLNPEQQGVGNISPAQTLDKEFIFEIPLLRAGQTLHLEANLVISEAELYEYAEFWLYLELGKVLTPSASNVVHIQSFNVRMSNVYSGFPPGFYPDILIVTNHKTTRNEYVAWDTLLRQRLGLRFFLWDISLMGHFSLTKRISTSFSKESTTTLMKDHVGKTFIILNNEFEYVYGDESRMVTALDFMVKQEWLKAIHENDNKFYVVYFNTTVSDCVSTLNDLRKTPYKARKPIKYKFERVRHFMTHLGIKQTESLRDKDKDDEEDSSESTKTLSQKDIVDDRESIHNTNPSILIKEIVKVQIQAKLFCNMERRIKKKAAKVDNRLKKSRPNIQHLIIYKWHDAKKPLFRTKKNIYVKTGGRVKVLPSLTTTKQRIIFATAAEDVDPAIFTNTPVNLRGVIASLGIDTLFHLLGQIFVTRFNTDTDSVRSFPTSDHRTLDSREQQIAEIIKQKIVYDVAVELSTVCDGIGDNYSLEDEQVLEMMENLRRLVWKVEALSKTTKQEVTLATISEECENTSSPAHPEEPDQAQVDQNDDNEVIAEIDQADNYNEVISETPPIYDDAIKNDVQSTTAYSESREEMEAFDMFPVKQGTPLGEWILDILAQLYAFVESLRAGIHQSILPNRRAVKIHQQSMDLLHRIGDATIIGFADPRFSTESLYMQGSTKTRRIDVVLPTQSIVDDEKEKSSTVVISDTCSNYSDDSRNYISNQEQRSSRLSRQPSLMSLVSDIWSPSVRRAAKMSLLSSSSNDMSMPCSYIPYKRLDVKRQKLIKSFKTGIKVRLRKMIQKYYTQWERDANYNLGGVLDPLKRDLRRCAREAIFAHFASLVDNTIYGGNPKKIKDGHISGVKNTIISRSEFAKQRNLEIDRVNNMENVISTFFAFRNMMMEEPVKRSPI</sequence>
<feature type="domain" description="DUF7932" evidence="2">
    <location>
        <begin position="312"/>
        <end position="429"/>
    </location>
</feature>
<proteinExistence type="predicted"/>
<evidence type="ECO:0000313" key="4">
    <source>
        <dbReference type="Proteomes" id="UP000789739"/>
    </source>
</evidence>
<evidence type="ECO:0000313" key="3">
    <source>
        <dbReference type="EMBL" id="CAG8626772.1"/>
    </source>
</evidence>
<feature type="region of interest" description="Disordered" evidence="1">
    <location>
        <begin position="117"/>
        <end position="166"/>
    </location>
</feature>
<dbReference type="Proteomes" id="UP000789739">
    <property type="component" value="Unassembled WGS sequence"/>
</dbReference>
<dbReference type="InterPro" id="IPR057692">
    <property type="entry name" value="DUF7932"/>
</dbReference>
<feature type="region of interest" description="Disordered" evidence="1">
    <location>
        <begin position="1"/>
        <end position="51"/>
    </location>
</feature>
<feature type="compositionally biased region" description="Gly residues" evidence="1">
    <location>
        <begin position="117"/>
        <end position="131"/>
    </location>
</feature>
<protein>
    <submittedName>
        <fullName evidence="3">6848_t:CDS:1</fullName>
    </submittedName>
</protein>
<evidence type="ECO:0000259" key="2">
    <source>
        <dbReference type="Pfam" id="PF25560"/>
    </source>
</evidence>
<organism evidence="3 4">
    <name type="scientific">Paraglomus brasilianum</name>
    <dbReference type="NCBI Taxonomy" id="144538"/>
    <lineage>
        <taxon>Eukaryota</taxon>
        <taxon>Fungi</taxon>
        <taxon>Fungi incertae sedis</taxon>
        <taxon>Mucoromycota</taxon>
        <taxon>Glomeromycotina</taxon>
        <taxon>Glomeromycetes</taxon>
        <taxon>Paraglomerales</taxon>
        <taxon>Paraglomeraceae</taxon>
        <taxon>Paraglomus</taxon>
    </lineage>
</organism>
<keyword evidence="4" id="KW-1185">Reference proteome</keyword>
<gene>
    <name evidence="3" type="ORF">PBRASI_LOCUS9021</name>
</gene>
<dbReference type="OrthoDB" id="2436921at2759"/>
<feature type="non-terminal residue" evidence="3">
    <location>
        <position position="1384"/>
    </location>
</feature>
<comment type="caution">
    <text evidence="3">The sequence shown here is derived from an EMBL/GenBank/DDBJ whole genome shotgun (WGS) entry which is preliminary data.</text>
</comment>
<feature type="compositionally biased region" description="Gly residues" evidence="1">
    <location>
        <begin position="146"/>
        <end position="166"/>
    </location>
</feature>
<dbReference type="EMBL" id="CAJVPI010001793">
    <property type="protein sequence ID" value="CAG8626772.1"/>
    <property type="molecule type" value="Genomic_DNA"/>
</dbReference>
<name>A0A9N9D570_9GLOM</name>
<dbReference type="Pfam" id="PF25560">
    <property type="entry name" value="DUF7932"/>
    <property type="match status" value="1"/>
</dbReference>
<accession>A0A9N9D570</accession>
<feature type="region of interest" description="Disordered" evidence="1">
    <location>
        <begin position="743"/>
        <end position="767"/>
    </location>
</feature>